<evidence type="ECO:0000256" key="3">
    <source>
        <dbReference type="ARBA" id="ARBA00013107"/>
    </source>
</evidence>
<dbReference type="GO" id="GO:0006879">
    <property type="term" value="P:intracellular iron ion homeostasis"/>
    <property type="evidence" value="ECO:0007669"/>
    <property type="project" value="UniProtKB-KW"/>
</dbReference>
<evidence type="ECO:0000256" key="10">
    <source>
        <dbReference type="ARBA" id="ARBA00023004"/>
    </source>
</evidence>
<dbReference type="Gene3D" id="3.30.920.10">
    <property type="entry name" value="Frataxin/CyaY"/>
    <property type="match status" value="1"/>
</dbReference>
<dbReference type="EC" id="1.16.3.1" evidence="3"/>
<gene>
    <name evidence="17" type="ORF">WMY93_012963</name>
</gene>
<dbReference type="InterPro" id="IPR017789">
    <property type="entry name" value="Frataxin"/>
</dbReference>
<evidence type="ECO:0000256" key="7">
    <source>
        <dbReference type="ARBA" id="ARBA00022496"/>
    </source>
</evidence>
<dbReference type="EMBL" id="JBBPFD010000009">
    <property type="protein sequence ID" value="KAK7912752.1"/>
    <property type="molecule type" value="Genomic_DNA"/>
</dbReference>
<comment type="subcellular location">
    <subcellularLocation>
        <location evidence="1">Mitochondrion</location>
    </subcellularLocation>
</comment>
<dbReference type="GO" id="GO:0008199">
    <property type="term" value="F:ferric iron binding"/>
    <property type="evidence" value="ECO:0007669"/>
    <property type="project" value="InterPro"/>
</dbReference>
<evidence type="ECO:0000256" key="4">
    <source>
        <dbReference type="ARBA" id="ARBA00014720"/>
    </source>
</evidence>
<dbReference type="PROSITE" id="PS01344">
    <property type="entry name" value="FRATAXIN_1"/>
    <property type="match status" value="1"/>
</dbReference>
<dbReference type="InterPro" id="IPR020895">
    <property type="entry name" value="Frataxin_CS"/>
</dbReference>
<sequence>MCERRDERERDQRERERERERKRDNAGNTQKCLKLCQKEKNSETLCERTVWLAPVSTTPSFHSCRVHNGVLTVKLGPPHGTYVINKQTPNRQIWLSSPSSGPKRYDWTGERWVYAHDGLSLHQLLSSELSSVFGIEVDLSHLPYS</sequence>
<evidence type="ECO:0000256" key="8">
    <source>
        <dbReference type="ARBA" id="ARBA00022946"/>
    </source>
</evidence>
<dbReference type="SUPFAM" id="SSF55387">
    <property type="entry name" value="Frataxin/Nqo15-like"/>
    <property type="match status" value="1"/>
</dbReference>
<dbReference type="NCBIfam" id="TIGR03421">
    <property type="entry name" value="FeS_CyaY"/>
    <property type="match status" value="1"/>
</dbReference>
<keyword evidence="6" id="KW-0813">Transport</keyword>
<dbReference type="Pfam" id="PF01491">
    <property type="entry name" value="Frataxin_Cyay"/>
    <property type="match status" value="1"/>
</dbReference>
<dbReference type="GO" id="GO:0004322">
    <property type="term" value="F:ferroxidase activity"/>
    <property type="evidence" value="ECO:0007669"/>
    <property type="project" value="UniProtKB-EC"/>
</dbReference>
<dbReference type="PANTHER" id="PTHR16821:SF2">
    <property type="entry name" value="FRATAXIN, MITOCHONDRIAL"/>
    <property type="match status" value="1"/>
</dbReference>
<dbReference type="GO" id="GO:0034986">
    <property type="term" value="F:iron chaperone activity"/>
    <property type="evidence" value="ECO:0007669"/>
    <property type="project" value="TreeGrafter"/>
</dbReference>
<evidence type="ECO:0000256" key="2">
    <source>
        <dbReference type="ARBA" id="ARBA00008183"/>
    </source>
</evidence>
<evidence type="ECO:0000256" key="5">
    <source>
        <dbReference type="ARBA" id="ARBA00022434"/>
    </source>
</evidence>
<dbReference type="AlphaFoldDB" id="A0AAW0P7R3"/>
<evidence type="ECO:0000256" key="11">
    <source>
        <dbReference type="ARBA" id="ARBA00023065"/>
    </source>
</evidence>
<comment type="caution">
    <text evidence="17">The sequence shown here is derived from an EMBL/GenBank/DDBJ whole genome shotgun (WGS) entry which is preliminary data.</text>
</comment>
<comment type="catalytic activity">
    <reaction evidence="15">
        <text>4 Fe(2+) + O2 + 4 H(+) = 4 Fe(3+) + 2 H2O</text>
        <dbReference type="Rhea" id="RHEA:11148"/>
        <dbReference type="ChEBI" id="CHEBI:15377"/>
        <dbReference type="ChEBI" id="CHEBI:15378"/>
        <dbReference type="ChEBI" id="CHEBI:15379"/>
        <dbReference type="ChEBI" id="CHEBI:29033"/>
        <dbReference type="ChEBI" id="CHEBI:29034"/>
        <dbReference type="EC" id="1.16.3.1"/>
    </reaction>
</comment>
<accession>A0AAW0P7R3</accession>
<dbReference type="GO" id="GO:0008198">
    <property type="term" value="F:ferrous iron binding"/>
    <property type="evidence" value="ECO:0007669"/>
    <property type="project" value="TreeGrafter"/>
</dbReference>
<keyword evidence="11" id="KW-0406">Ion transport</keyword>
<dbReference type="Proteomes" id="UP001460270">
    <property type="component" value="Unassembled WGS sequence"/>
</dbReference>
<reference evidence="18" key="1">
    <citation type="submission" date="2024-04" db="EMBL/GenBank/DDBJ databases">
        <title>Salinicola lusitanus LLJ914,a marine bacterium isolated from the Okinawa Trough.</title>
        <authorList>
            <person name="Li J."/>
        </authorList>
    </citation>
    <scope>NUCLEOTIDE SEQUENCE [LARGE SCALE GENOMIC DNA]</scope>
</reference>
<feature type="region of interest" description="Disordered" evidence="16">
    <location>
        <begin position="1"/>
        <end position="25"/>
    </location>
</feature>
<dbReference type="PROSITE" id="PS50810">
    <property type="entry name" value="FRATAXIN_2"/>
    <property type="match status" value="1"/>
</dbReference>
<keyword evidence="18" id="KW-1185">Reference proteome</keyword>
<proteinExistence type="inferred from homology"/>
<keyword evidence="12" id="KW-0496">Mitochondrion</keyword>
<evidence type="ECO:0000256" key="12">
    <source>
        <dbReference type="ARBA" id="ARBA00023128"/>
    </source>
</evidence>
<comment type="similarity">
    <text evidence="2">Belongs to the frataxin family.</text>
</comment>
<dbReference type="InterPro" id="IPR036524">
    <property type="entry name" value="Frataxin/CyaY_sf"/>
</dbReference>
<dbReference type="NCBIfam" id="TIGR03422">
    <property type="entry name" value="mito_frataxin"/>
    <property type="match status" value="1"/>
</dbReference>
<evidence type="ECO:0000256" key="15">
    <source>
        <dbReference type="ARBA" id="ARBA00047990"/>
    </source>
</evidence>
<evidence type="ECO:0000256" key="13">
    <source>
        <dbReference type="ARBA" id="ARBA00045532"/>
    </source>
</evidence>
<dbReference type="GO" id="GO:0006826">
    <property type="term" value="P:iron ion transport"/>
    <property type="evidence" value="ECO:0007669"/>
    <property type="project" value="UniProtKB-KW"/>
</dbReference>
<evidence type="ECO:0000313" key="18">
    <source>
        <dbReference type="Proteomes" id="UP001460270"/>
    </source>
</evidence>
<evidence type="ECO:0000256" key="9">
    <source>
        <dbReference type="ARBA" id="ARBA00023002"/>
    </source>
</evidence>
<keyword evidence="10" id="KW-0408">Iron</keyword>
<dbReference type="InterPro" id="IPR002908">
    <property type="entry name" value="Frataxin/CyaY"/>
</dbReference>
<comment type="subunit">
    <text evidence="14">Interacts with ACO1. Interacts with ISCU (cytoplasmic form).</text>
</comment>
<dbReference type="GO" id="GO:0005739">
    <property type="term" value="C:mitochondrion"/>
    <property type="evidence" value="ECO:0007669"/>
    <property type="project" value="UniProtKB-SubCell"/>
</dbReference>
<name>A0AAW0P7R3_9GOBI</name>
<organism evidence="17 18">
    <name type="scientific">Mugilogobius chulae</name>
    <name type="common">yellowstripe goby</name>
    <dbReference type="NCBI Taxonomy" id="88201"/>
    <lineage>
        <taxon>Eukaryota</taxon>
        <taxon>Metazoa</taxon>
        <taxon>Chordata</taxon>
        <taxon>Craniata</taxon>
        <taxon>Vertebrata</taxon>
        <taxon>Euteleostomi</taxon>
        <taxon>Actinopterygii</taxon>
        <taxon>Neopterygii</taxon>
        <taxon>Teleostei</taxon>
        <taxon>Neoteleostei</taxon>
        <taxon>Acanthomorphata</taxon>
        <taxon>Gobiaria</taxon>
        <taxon>Gobiiformes</taxon>
        <taxon>Gobioidei</taxon>
        <taxon>Gobiidae</taxon>
        <taxon>Gobionellinae</taxon>
        <taxon>Mugilogobius</taxon>
    </lineage>
</organism>
<keyword evidence="7" id="KW-0410">Iron transport</keyword>
<protein>
    <recommendedName>
        <fullName evidence="4">Frataxin, mitochondrial</fullName>
        <ecNumber evidence="3">1.16.3.1</ecNumber>
    </recommendedName>
</protein>
<evidence type="ECO:0000256" key="1">
    <source>
        <dbReference type="ARBA" id="ARBA00004173"/>
    </source>
</evidence>
<evidence type="ECO:0000256" key="6">
    <source>
        <dbReference type="ARBA" id="ARBA00022448"/>
    </source>
</evidence>
<dbReference type="PANTHER" id="PTHR16821">
    <property type="entry name" value="FRATAXIN"/>
    <property type="match status" value="1"/>
</dbReference>
<evidence type="ECO:0000256" key="16">
    <source>
        <dbReference type="SAM" id="MobiDB-lite"/>
    </source>
</evidence>
<dbReference type="GO" id="GO:0051537">
    <property type="term" value="F:2 iron, 2 sulfur cluster binding"/>
    <property type="evidence" value="ECO:0007669"/>
    <property type="project" value="TreeGrafter"/>
</dbReference>
<evidence type="ECO:0000313" key="17">
    <source>
        <dbReference type="EMBL" id="KAK7912752.1"/>
    </source>
</evidence>
<keyword evidence="8" id="KW-0809">Transit peptide</keyword>
<comment type="function">
    <text evidence="13">Modulates the RNA-binding activity of ACO1. May be involved in the cytoplasmic iron-sulfur protein biogenesis. May contribute to oxidative stress resistance and overall cell survival.</text>
</comment>
<dbReference type="PRINTS" id="PR00904">
    <property type="entry name" value="FRATAXIN"/>
</dbReference>
<keyword evidence="5" id="KW-0409">Iron storage</keyword>
<dbReference type="SMART" id="SM01219">
    <property type="entry name" value="Frataxin_Cyay"/>
    <property type="match status" value="1"/>
</dbReference>
<dbReference type="GO" id="GO:0016226">
    <property type="term" value="P:iron-sulfur cluster assembly"/>
    <property type="evidence" value="ECO:0007669"/>
    <property type="project" value="InterPro"/>
</dbReference>
<keyword evidence="9" id="KW-0560">Oxidoreductase</keyword>
<evidence type="ECO:0000256" key="14">
    <source>
        <dbReference type="ARBA" id="ARBA00046911"/>
    </source>
</evidence>